<dbReference type="Gene3D" id="3.30.830.10">
    <property type="entry name" value="Metalloenzyme, LuxS/M16 peptidase-like"/>
    <property type="match status" value="2"/>
</dbReference>
<dbReference type="Proteomes" id="UP001477870">
    <property type="component" value="Unassembled WGS sequence"/>
</dbReference>
<accession>A0ABU9T999</accession>
<gene>
    <name evidence="3" type="ORF">WNY59_13955</name>
</gene>
<comment type="caution">
    <text evidence="3">The sequence shown here is derived from an EMBL/GenBank/DDBJ whole genome shotgun (WGS) entry which is preliminary data.</text>
</comment>
<reference evidence="3 4" key="1">
    <citation type="submission" date="2024-03" db="EMBL/GenBank/DDBJ databases">
        <title>Community enrichment and isolation of bacterial strains for fucoidan degradation.</title>
        <authorList>
            <person name="Sichert A."/>
        </authorList>
    </citation>
    <scope>NUCLEOTIDE SEQUENCE [LARGE SCALE GENOMIC DNA]</scope>
    <source>
        <strain evidence="3 4">AS62</strain>
    </source>
</reference>
<evidence type="ECO:0000256" key="1">
    <source>
        <dbReference type="SAM" id="SignalP"/>
    </source>
</evidence>
<dbReference type="SUPFAM" id="SSF63411">
    <property type="entry name" value="LuxS/MPP-like metallohydrolase"/>
    <property type="match status" value="2"/>
</dbReference>
<dbReference type="InterPro" id="IPR007863">
    <property type="entry name" value="Peptidase_M16_C"/>
</dbReference>
<dbReference type="EMBL" id="JBBMQO010000008">
    <property type="protein sequence ID" value="MEM5502693.1"/>
    <property type="molecule type" value="Genomic_DNA"/>
</dbReference>
<organism evidence="3 4">
    <name type="scientific">Ahrensia kielensis</name>
    <dbReference type="NCBI Taxonomy" id="76980"/>
    <lineage>
        <taxon>Bacteria</taxon>
        <taxon>Pseudomonadati</taxon>
        <taxon>Pseudomonadota</taxon>
        <taxon>Alphaproteobacteria</taxon>
        <taxon>Hyphomicrobiales</taxon>
        <taxon>Ahrensiaceae</taxon>
        <taxon>Ahrensia</taxon>
    </lineage>
</organism>
<feature type="domain" description="Peptidase M16 C-terminal" evidence="2">
    <location>
        <begin position="193"/>
        <end position="363"/>
    </location>
</feature>
<evidence type="ECO:0000313" key="3">
    <source>
        <dbReference type="EMBL" id="MEM5502693.1"/>
    </source>
</evidence>
<feature type="signal peptide" evidence="1">
    <location>
        <begin position="1"/>
        <end position="18"/>
    </location>
</feature>
<keyword evidence="4" id="KW-1185">Reference proteome</keyword>
<dbReference type="PROSITE" id="PS51257">
    <property type="entry name" value="PROKAR_LIPOPROTEIN"/>
    <property type="match status" value="1"/>
</dbReference>
<evidence type="ECO:0000313" key="4">
    <source>
        <dbReference type="Proteomes" id="UP001477870"/>
    </source>
</evidence>
<sequence length="455" mass="49926">MIRLLLVCITAFSLTACGSDKPTASSELSPEGVAYTLLATPANEDVTIHLAWATDWSYREDTNKAAPFIGTQLILAGGAEGYRAGDAGERYADLSSQGNIYVAASDYIIGELTFKPANMPETIDIANAHLRAPTLDQMWFERIRDNITQNHRETQAQSFNAGFDAVRWAIFGKQPLRNALSVDDPETLKEILRNDIVAWHQEVFTRAPEAIVVAGGIKAKLAGEAVDALLQGLPERRTTTIIRNAQPDYSPKRILLHMPDVAVTTLTFIAPLAPTKSGGEIEDLLLIDALGGGEQSVLHDAVRTQFRASYGFEAGFANYTYDHRLLFMGGEVETEKLADVESIVRQTYRTFRQTGLNDDLVARKAVYKETFATLADFIIDQARSELQSALDGFKAGRTLELVAELESATNESINDRLKNDYPDVDDWIVIAVSPDVNALPDACVITQPQDATECP</sequence>
<feature type="chain" id="PRO_5045845875" evidence="1">
    <location>
        <begin position="19"/>
        <end position="455"/>
    </location>
</feature>
<protein>
    <submittedName>
        <fullName evidence="3">Insulinase family protein</fullName>
    </submittedName>
</protein>
<name>A0ABU9T999_9HYPH</name>
<dbReference type="InterPro" id="IPR011249">
    <property type="entry name" value="Metalloenz_LuxS/M16"/>
</dbReference>
<evidence type="ECO:0000259" key="2">
    <source>
        <dbReference type="Pfam" id="PF05193"/>
    </source>
</evidence>
<dbReference type="RefSeq" id="WP_342848950.1">
    <property type="nucleotide sequence ID" value="NZ_JBBMQO010000008.1"/>
</dbReference>
<proteinExistence type="predicted"/>
<keyword evidence="1" id="KW-0732">Signal</keyword>
<dbReference type="Pfam" id="PF05193">
    <property type="entry name" value="Peptidase_M16_C"/>
    <property type="match status" value="1"/>
</dbReference>